<dbReference type="Pfam" id="PF13413">
    <property type="entry name" value="HTH_25"/>
    <property type="match status" value="1"/>
</dbReference>
<comment type="caution">
    <text evidence="2">The sequence shown here is derived from an EMBL/GenBank/DDBJ whole genome shotgun (WGS) entry which is preliminary data.</text>
</comment>
<dbReference type="Gene3D" id="1.10.260.40">
    <property type="entry name" value="lambda repressor-like DNA-binding domains"/>
    <property type="match status" value="1"/>
</dbReference>
<dbReference type="InterPro" id="IPR010982">
    <property type="entry name" value="Lambda_DNA-bd_dom_sf"/>
</dbReference>
<dbReference type="CDD" id="cd00093">
    <property type="entry name" value="HTH_XRE"/>
    <property type="match status" value="1"/>
</dbReference>
<dbReference type="RefSeq" id="WP_400186156.1">
    <property type="nucleotide sequence ID" value="NZ_JBGORX010000001.1"/>
</dbReference>
<evidence type="ECO:0000313" key="2">
    <source>
        <dbReference type="EMBL" id="MFJ1267490.1"/>
    </source>
</evidence>
<keyword evidence="3" id="KW-1185">Reference proteome</keyword>
<protein>
    <submittedName>
        <fullName evidence="2">Helix-turn-helix domain-containing protein</fullName>
    </submittedName>
</protein>
<dbReference type="Proteomes" id="UP001615550">
    <property type="component" value="Unassembled WGS sequence"/>
</dbReference>
<name>A0ABW8D7L7_9GAMM</name>
<reference evidence="2 3" key="1">
    <citation type="submission" date="2024-08" db="EMBL/GenBank/DDBJ databases">
        <title>Draft Genome Sequence of Legionella lytica strain DSB2004, Isolated From a Fire Sprinkler System.</title>
        <authorList>
            <person name="Everhart A.D."/>
            <person name="Kidane D.T."/>
            <person name="Farone A.L."/>
            <person name="Farone M.B."/>
        </authorList>
    </citation>
    <scope>NUCLEOTIDE SEQUENCE [LARGE SCALE GENOMIC DNA]</scope>
    <source>
        <strain evidence="2 3">DSB2004</strain>
    </source>
</reference>
<keyword evidence="1" id="KW-0812">Transmembrane</keyword>
<accession>A0ABW8D7L7</accession>
<feature type="transmembrane region" description="Helical" evidence="1">
    <location>
        <begin position="114"/>
        <end position="134"/>
    </location>
</feature>
<keyword evidence="1" id="KW-0472">Membrane</keyword>
<dbReference type="PANTHER" id="PTHR34475:SF1">
    <property type="entry name" value="CYTOSKELETON PROTEIN RODZ"/>
    <property type="match status" value="1"/>
</dbReference>
<organism evidence="2 3">
    <name type="scientific">Legionella lytica</name>
    <dbReference type="NCBI Taxonomy" id="96232"/>
    <lineage>
        <taxon>Bacteria</taxon>
        <taxon>Pseudomonadati</taxon>
        <taxon>Pseudomonadota</taxon>
        <taxon>Gammaproteobacteria</taxon>
        <taxon>Legionellales</taxon>
        <taxon>Legionellaceae</taxon>
        <taxon>Legionella</taxon>
    </lineage>
</organism>
<evidence type="ECO:0000313" key="3">
    <source>
        <dbReference type="Proteomes" id="UP001615550"/>
    </source>
</evidence>
<dbReference type="PANTHER" id="PTHR34475">
    <property type="match status" value="1"/>
</dbReference>
<dbReference type="InterPro" id="IPR050400">
    <property type="entry name" value="Bact_Cytoskel_RodZ"/>
</dbReference>
<dbReference type="InterPro" id="IPR001387">
    <property type="entry name" value="Cro/C1-type_HTH"/>
</dbReference>
<gene>
    <name evidence="2" type="ORF">ACD661_02845</name>
</gene>
<proteinExistence type="predicted"/>
<sequence>MSTITTLDDNTIVHAINPGAQLASIREQKGYTIDYVADKLHLRGRIIELIENNEFGALPGAVFSKGYLRAYAKLLDVSPEPYLAVFNERYAPEKKTDRALWQQTKRETNKAEHLIRWVTILFALGVMVAVGVWWQKNQENQQLFSEKSTPTDLSLNNKEINEVKLTDISKMQSILNPKPDMSPLEKTGG</sequence>
<dbReference type="SUPFAM" id="SSF47413">
    <property type="entry name" value="lambda repressor-like DNA-binding domains"/>
    <property type="match status" value="1"/>
</dbReference>
<evidence type="ECO:0000256" key="1">
    <source>
        <dbReference type="SAM" id="Phobius"/>
    </source>
</evidence>
<keyword evidence="1" id="KW-1133">Transmembrane helix</keyword>
<dbReference type="EMBL" id="JBGORX010000001">
    <property type="protein sequence ID" value="MFJ1267490.1"/>
    <property type="molecule type" value="Genomic_DNA"/>
</dbReference>